<name>X1P4V4_9ZZZZ</name>
<accession>X1P4V4</accession>
<keyword evidence="1" id="KW-0472">Membrane</keyword>
<feature type="transmembrane region" description="Helical" evidence="1">
    <location>
        <begin position="32"/>
        <end position="50"/>
    </location>
</feature>
<organism evidence="2">
    <name type="scientific">marine sediment metagenome</name>
    <dbReference type="NCBI Taxonomy" id="412755"/>
    <lineage>
        <taxon>unclassified sequences</taxon>
        <taxon>metagenomes</taxon>
        <taxon>ecological metagenomes</taxon>
    </lineage>
</organism>
<evidence type="ECO:0000256" key="1">
    <source>
        <dbReference type="SAM" id="Phobius"/>
    </source>
</evidence>
<dbReference type="AlphaFoldDB" id="X1P4V4"/>
<comment type="caution">
    <text evidence="2">The sequence shown here is derived from an EMBL/GenBank/DDBJ whole genome shotgun (WGS) entry which is preliminary data.</text>
</comment>
<proteinExistence type="predicted"/>
<reference evidence="2" key="1">
    <citation type="journal article" date="2014" name="Front. Microbiol.">
        <title>High frequency of phylogenetically diverse reductive dehalogenase-homologous genes in deep subseafloor sedimentary metagenomes.</title>
        <authorList>
            <person name="Kawai M."/>
            <person name="Futagami T."/>
            <person name="Toyoda A."/>
            <person name="Takaki Y."/>
            <person name="Nishi S."/>
            <person name="Hori S."/>
            <person name="Arai W."/>
            <person name="Tsubouchi T."/>
            <person name="Morono Y."/>
            <person name="Uchiyama I."/>
            <person name="Ito T."/>
            <person name="Fujiyama A."/>
            <person name="Inagaki F."/>
            <person name="Takami H."/>
        </authorList>
    </citation>
    <scope>NUCLEOTIDE SEQUENCE</scope>
    <source>
        <strain evidence="2">Expedition CK06-06</strain>
    </source>
</reference>
<sequence>MPIKLELPEEEVVKRKEFIEETDRIKRSIRIIVLYLVAITVIVTLQVLGVI</sequence>
<gene>
    <name evidence="2" type="ORF">S06H3_47858</name>
</gene>
<dbReference type="EMBL" id="BARV01030097">
    <property type="protein sequence ID" value="GAI37451.1"/>
    <property type="molecule type" value="Genomic_DNA"/>
</dbReference>
<evidence type="ECO:0000313" key="2">
    <source>
        <dbReference type="EMBL" id="GAI37451.1"/>
    </source>
</evidence>
<protein>
    <submittedName>
        <fullName evidence="2">Uncharacterized protein</fullName>
    </submittedName>
</protein>
<keyword evidence="1" id="KW-1133">Transmembrane helix</keyword>
<keyword evidence="1" id="KW-0812">Transmembrane</keyword>